<evidence type="ECO:0000313" key="1">
    <source>
        <dbReference type="EMBL" id="JAH28535.1"/>
    </source>
</evidence>
<name>A0A0E9RJA0_ANGAN</name>
<dbReference type="EMBL" id="GBXM01080042">
    <property type="protein sequence ID" value="JAH28535.1"/>
    <property type="molecule type" value="Transcribed_RNA"/>
</dbReference>
<dbReference type="AlphaFoldDB" id="A0A0E9RJA0"/>
<reference evidence="1" key="2">
    <citation type="journal article" date="2015" name="Fish Shellfish Immunol.">
        <title>Early steps in the European eel (Anguilla anguilla)-Vibrio vulnificus interaction in the gills: Role of the RtxA13 toxin.</title>
        <authorList>
            <person name="Callol A."/>
            <person name="Pajuelo D."/>
            <person name="Ebbesson L."/>
            <person name="Teles M."/>
            <person name="MacKenzie S."/>
            <person name="Amaro C."/>
        </authorList>
    </citation>
    <scope>NUCLEOTIDE SEQUENCE</scope>
</reference>
<proteinExistence type="predicted"/>
<sequence length="43" mass="4979">MPVTDLLFVRFQSEPRFRYVLLHGTCVISRMDITLSKAFCSLS</sequence>
<accession>A0A0E9RJA0</accession>
<reference evidence="1" key="1">
    <citation type="submission" date="2014-11" db="EMBL/GenBank/DDBJ databases">
        <authorList>
            <person name="Amaro Gonzalez C."/>
        </authorList>
    </citation>
    <scope>NUCLEOTIDE SEQUENCE</scope>
</reference>
<protein>
    <submittedName>
        <fullName evidence="1">Uncharacterized protein</fullName>
    </submittedName>
</protein>
<organism evidence="1">
    <name type="scientific">Anguilla anguilla</name>
    <name type="common">European freshwater eel</name>
    <name type="synonym">Muraena anguilla</name>
    <dbReference type="NCBI Taxonomy" id="7936"/>
    <lineage>
        <taxon>Eukaryota</taxon>
        <taxon>Metazoa</taxon>
        <taxon>Chordata</taxon>
        <taxon>Craniata</taxon>
        <taxon>Vertebrata</taxon>
        <taxon>Euteleostomi</taxon>
        <taxon>Actinopterygii</taxon>
        <taxon>Neopterygii</taxon>
        <taxon>Teleostei</taxon>
        <taxon>Anguilliformes</taxon>
        <taxon>Anguillidae</taxon>
        <taxon>Anguilla</taxon>
    </lineage>
</organism>